<dbReference type="Pfam" id="PF00069">
    <property type="entry name" value="Pkinase"/>
    <property type="match status" value="1"/>
</dbReference>
<reference evidence="7 8" key="1">
    <citation type="submission" date="2024-09" db="EMBL/GenBank/DDBJ databases">
        <title>The Natural Products Discovery Center: Release of the First 8490 Sequenced Strains for Exploring Actinobacteria Biosynthetic Diversity.</title>
        <authorList>
            <person name="Kalkreuter E."/>
            <person name="Kautsar S.A."/>
            <person name="Yang D."/>
            <person name="Bader C.D."/>
            <person name="Teijaro C.N."/>
            <person name="Fluegel L."/>
            <person name="Davis C.M."/>
            <person name="Simpson J.R."/>
            <person name="Lauterbach L."/>
            <person name="Steele A.D."/>
            <person name="Gui C."/>
            <person name="Meng S."/>
            <person name="Li G."/>
            <person name="Viehrig K."/>
            <person name="Ye F."/>
            <person name="Su P."/>
            <person name="Kiefer A.F."/>
            <person name="Nichols A."/>
            <person name="Cepeda A.J."/>
            <person name="Yan W."/>
            <person name="Fan B."/>
            <person name="Jiang Y."/>
            <person name="Adhikari A."/>
            <person name="Zheng C.-J."/>
            <person name="Schuster L."/>
            <person name="Cowan T.M."/>
            <person name="Smanski M.J."/>
            <person name="Chevrette M.G."/>
            <person name="De Carvalho L.P.S."/>
            <person name="Shen B."/>
        </authorList>
    </citation>
    <scope>NUCLEOTIDE SEQUENCE [LARGE SCALE GENOMIC DNA]</scope>
    <source>
        <strain evidence="7 8">NPDC057399</strain>
    </source>
</reference>
<dbReference type="Gene3D" id="1.10.510.10">
    <property type="entry name" value="Transferase(Phosphotransferase) domain 1"/>
    <property type="match status" value="1"/>
</dbReference>
<name>A0ABW6JKM1_STRCE</name>
<accession>A0ABW6JKM1</accession>
<comment type="caution">
    <text evidence="7">The sequence shown here is derived from an EMBL/GenBank/DDBJ whole genome shotgun (WGS) entry which is preliminary data.</text>
</comment>
<feature type="domain" description="Protein kinase" evidence="6">
    <location>
        <begin position="1"/>
        <end position="168"/>
    </location>
</feature>
<feature type="compositionally biased region" description="Basic and acidic residues" evidence="5">
    <location>
        <begin position="142"/>
        <end position="151"/>
    </location>
</feature>
<dbReference type="InterPro" id="IPR008271">
    <property type="entry name" value="Ser/Thr_kinase_AS"/>
</dbReference>
<evidence type="ECO:0000256" key="2">
    <source>
        <dbReference type="ARBA" id="ARBA00022741"/>
    </source>
</evidence>
<evidence type="ECO:0000259" key="6">
    <source>
        <dbReference type="PROSITE" id="PS50011"/>
    </source>
</evidence>
<keyword evidence="4" id="KW-0067">ATP-binding</keyword>
<dbReference type="InterPro" id="IPR000719">
    <property type="entry name" value="Prot_kinase_dom"/>
</dbReference>
<evidence type="ECO:0000256" key="3">
    <source>
        <dbReference type="ARBA" id="ARBA00022777"/>
    </source>
</evidence>
<dbReference type="PANTHER" id="PTHR43289:SF34">
    <property type="entry name" value="SERINE_THREONINE-PROTEIN KINASE YBDM-RELATED"/>
    <property type="match status" value="1"/>
</dbReference>
<dbReference type="SUPFAM" id="SSF56112">
    <property type="entry name" value="Protein kinase-like (PK-like)"/>
    <property type="match status" value="1"/>
</dbReference>
<organism evidence="7 8">
    <name type="scientific">Streptomyces cellulosae</name>
    <dbReference type="NCBI Taxonomy" id="1968"/>
    <lineage>
        <taxon>Bacteria</taxon>
        <taxon>Bacillati</taxon>
        <taxon>Actinomycetota</taxon>
        <taxon>Actinomycetes</taxon>
        <taxon>Kitasatosporales</taxon>
        <taxon>Streptomycetaceae</taxon>
        <taxon>Streptomyces</taxon>
    </lineage>
</organism>
<keyword evidence="2" id="KW-0547">Nucleotide-binding</keyword>
<dbReference type="GO" id="GO:0016301">
    <property type="term" value="F:kinase activity"/>
    <property type="evidence" value="ECO:0007669"/>
    <property type="project" value="UniProtKB-KW"/>
</dbReference>
<dbReference type="PROSITE" id="PS50011">
    <property type="entry name" value="PROTEIN_KINASE_DOM"/>
    <property type="match status" value="1"/>
</dbReference>
<keyword evidence="1" id="KW-0808">Transferase</keyword>
<gene>
    <name evidence="7" type="ORF">ACFU0X_21455</name>
</gene>
<keyword evidence="8" id="KW-1185">Reference proteome</keyword>
<dbReference type="PROSITE" id="PS00108">
    <property type="entry name" value="PROTEIN_KINASE_ST"/>
    <property type="match status" value="1"/>
</dbReference>
<evidence type="ECO:0000313" key="7">
    <source>
        <dbReference type="EMBL" id="MFE7965571.1"/>
    </source>
</evidence>
<dbReference type="EMBL" id="JBHVBU010000063">
    <property type="protein sequence ID" value="MFE7965571.1"/>
    <property type="molecule type" value="Genomic_DNA"/>
</dbReference>
<evidence type="ECO:0000256" key="1">
    <source>
        <dbReference type="ARBA" id="ARBA00022679"/>
    </source>
</evidence>
<proteinExistence type="predicted"/>
<evidence type="ECO:0000313" key="8">
    <source>
        <dbReference type="Proteomes" id="UP001600650"/>
    </source>
</evidence>
<evidence type="ECO:0000256" key="4">
    <source>
        <dbReference type="ARBA" id="ARBA00022840"/>
    </source>
</evidence>
<keyword evidence="3 7" id="KW-0418">Kinase</keyword>
<protein>
    <submittedName>
        <fullName evidence="7">Protein kinase</fullName>
    </submittedName>
</protein>
<sequence length="168" mass="17445">MRGLASGLCRALGDIHGAGLVHRDLKPSNVMVTIDGPKVIDFGIVRALDGSTTSGPTSTGVVIGSPGFMAPEQILGERLTPASDIFSLGAVLAFAVSGRLPFDAGRVSHLALVLVDAWVDRAEQPQGTGRRRRLPVLTQGDGRLRAGRRGDQATASTRSARTVLPVGG</sequence>
<feature type="region of interest" description="Disordered" evidence="5">
    <location>
        <begin position="125"/>
        <end position="168"/>
    </location>
</feature>
<dbReference type="InterPro" id="IPR011009">
    <property type="entry name" value="Kinase-like_dom_sf"/>
</dbReference>
<evidence type="ECO:0000256" key="5">
    <source>
        <dbReference type="SAM" id="MobiDB-lite"/>
    </source>
</evidence>
<dbReference type="RefSeq" id="WP_381727366.1">
    <property type="nucleotide sequence ID" value="NZ_JBHVBU010000063.1"/>
</dbReference>
<dbReference type="SMART" id="SM00220">
    <property type="entry name" value="S_TKc"/>
    <property type="match status" value="1"/>
</dbReference>
<dbReference type="PANTHER" id="PTHR43289">
    <property type="entry name" value="MITOGEN-ACTIVATED PROTEIN KINASE KINASE KINASE 20-RELATED"/>
    <property type="match status" value="1"/>
</dbReference>
<dbReference type="Proteomes" id="UP001600650">
    <property type="component" value="Unassembled WGS sequence"/>
</dbReference>